<name>A0A2N9HU85_FAGSY</name>
<protein>
    <submittedName>
        <fullName evidence="2">Uncharacterized protein</fullName>
    </submittedName>
</protein>
<dbReference type="EMBL" id="OIVN01004062">
    <property type="protein sequence ID" value="SPD15231.1"/>
    <property type="molecule type" value="Genomic_DNA"/>
</dbReference>
<feature type="region of interest" description="Disordered" evidence="1">
    <location>
        <begin position="1"/>
        <end position="24"/>
    </location>
</feature>
<gene>
    <name evidence="2" type="ORF">FSB_LOCUS43113</name>
</gene>
<sequence>MSTPPKSPSMGSVGLPSQPPKLPPMIESTKVVEPATIADRLAEELSRTFNSDDYFAGLGAFLDTMRPSYAGLLMIRDKLIAHVVPTSEGSNDSKGLRGGMLNQDAQDPYDDIDDNLVVREVPAPFSGEMVDTSSSSGEDIEVSPARGDDLDLNP</sequence>
<feature type="region of interest" description="Disordered" evidence="1">
    <location>
        <begin position="86"/>
        <end position="154"/>
    </location>
</feature>
<evidence type="ECO:0000313" key="2">
    <source>
        <dbReference type="EMBL" id="SPD15231.1"/>
    </source>
</evidence>
<evidence type="ECO:0000256" key="1">
    <source>
        <dbReference type="SAM" id="MobiDB-lite"/>
    </source>
</evidence>
<organism evidence="2">
    <name type="scientific">Fagus sylvatica</name>
    <name type="common">Beechnut</name>
    <dbReference type="NCBI Taxonomy" id="28930"/>
    <lineage>
        <taxon>Eukaryota</taxon>
        <taxon>Viridiplantae</taxon>
        <taxon>Streptophyta</taxon>
        <taxon>Embryophyta</taxon>
        <taxon>Tracheophyta</taxon>
        <taxon>Spermatophyta</taxon>
        <taxon>Magnoliopsida</taxon>
        <taxon>eudicotyledons</taxon>
        <taxon>Gunneridae</taxon>
        <taxon>Pentapetalae</taxon>
        <taxon>rosids</taxon>
        <taxon>fabids</taxon>
        <taxon>Fagales</taxon>
        <taxon>Fagaceae</taxon>
        <taxon>Fagus</taxon>
    </lineage>
</organism>
<reference evidence="2" key="1">
    <citation type="submission" date="2018-02" db="EMBL/GenBank/DDBJ databases">
        <authorList>
            <person name="Cohen D.B."/>
            <person name="Kent A.D."/>
        </authorList>
    </citation>
    <scope>NUCLEOTIDE SEQUENCE</scope>
</reference>
<dbReference type="AlphaFoldDB" id="A0A2N9HU85"/>
<proteinExistence type="predicted"/>
<accession>A0A2N9HU85</accession>